<dbReference type="AlphaFoldDB" id="A0A5P1F4G5"/>
<dbReference type="Gramene" id="ONK73255">
    <property type="protein sequence ID" value="ONK73255"/>
    <property type="gene ID" value="A4U43_C04F29020"/>
</dbReference>
<organism evidence="3 4">
    <name type="scientific">Asparagus officinalis</name>
    <name type="common">Garden asparagus</name>
    <dbReference type="NCBI Taxonomy" id="4686"/>
    <lineage>
        <taxon>Eukaryota</taxon>
        <taxon>Viridiplantae</taxon>
        <taxon>Streptophyta</taxon>
        <taxon>Embryophyta</taxon>
        <taxon>Tracheophyta</taxon>
        <taxon>Spermatophyta</taxon>
        <taxon>Magnoliopsida</taxon>
        <taxon>Liliopsida</taxon>
        <taxon>Asparagales</taxon>
        <taxon>Asparagaceae</taxon>
        <taxon>Asparagoideae</taxon>
        <taxon>Asparagus</taxon>
    </lineage>
</organism>
<dbReference type="EMBL" id="CM007384">
    <property type="protein sequence ID" value="ONK73255.1"/>
    <property type="molecule type" value="Genomic_DNA"/>
</dbReference>
<accession>A0A5P1F4G5</accession>
<keyword evidence="4" id="KW-1185">Reference proteome</keyword>
<dbReference type="GO" id="GO:0099402">
    <property type="term" value="P:plant organ development"/>
    <property type="evidence" value="ECO:0007669"/>
    <property type="project" value="UniProtKB-ARBA"/>
</dbReference>
<keyword evidence="1" id="KW-0677">Repeat</keyword>
<feature type="repeat" description="PPR" evidence="2">
    <location>
        <begin position="106"/>
        <end position="140"/>
    </location>
</feature>
<evidence type="ECO:0000256" key="1">
    <source>
        <dbReference type="ARBA" id="ARBA00022737"/>
    </source>
</evidence>
<evidence type="ECO:0000313" key="3">
    <source>
        <dbReference type="EMBL" id="ONK73255.1"/>
    </source>
</evidence>
<name>A0A5P1F4G5_ASPOF</name>
<evidence type="ECO:0000256" key="2">
    <source>
        <dbReference type="PROSITE-ProRule" id="PRU00708"/>
    </source>
</evidence>
<dbReference type="Pfam" id="PF20431">
    <property type="entry name" value="E_motif"/>
    <property type="match status" value="1"/>
</dbReference>
<dbReference type="InterPro" id="IPR046848">
    <property type="entry name" value="E_motif"/>
</dbReference>
<protein>
    <recommendedName>
        <fullName evidence="5">Pentatricopeptide repeat-containing protein</fullName>
    </recommendedName>
</protein>
<proteinExistence type="predicted"/>
<dbReference type="PANTHER" id="PTHR47926">
    <property type="entry name" value="PENTATRICOPEPTIDE REPEAT-CONTAINING PROTEIN"/>
    <property type="match status" value="1"/>
</dbReference>
<dbReference type="OMA" id="WENIATQ"/>
<dbReference type="InterPro" id="IPR011990">
    <property type="entry name" value="TPR-like_helical_dom_sf"/>
</dbReference>
<dbReference type="Pfam" id="PF01535">
    <property type="entry name" value="PPR"/>
    <property type="match status" value="2"/>
</dbReference>
<evidence type="ECO:0008006" key="5">
    <source>
        <dbReference type="Google" id="ProtNLM"/>
    </source>
</evidence>
<dbReference type="GO" id="GO:0003723">
    <property type="term" value="F:RNA binding"/>
    <property type="evidence" value="ECO:0007669"/>
    <property type="project" value="InterPro"/>
</dbReference>
<dbReference type="PANTHER" id="PTHR47926:SF479">
    <property type="entry name" value="PENTACOTRIPEPTIDE-REPEAT REGION OF PRORP DOMAIN-CONTAINING PROTEIN"/>
    <property type="match status" value="1"/>
</dbReference>
<dbReference type="Pfam" id="PF13041">
    <property type="entry name" value="PPR_2"/>
    <property type="match status" value="1"/>
</dbReference>
<dbReference type="InterPro" id="IPR002885">
    <property type="entry name" value="PPR_rpt"/>
</dbReference>
<feature type="repeat" description="PPR" evidence="2">
    <location>
        <begin position="5"/>
        <end position="39"/>
    </location>
</feature>
<reference evidence="4" key="1">
    <citation type="journal article" date="2017" name="Nat. Commun.">
        <title>The asparagus genome sheds light on the origin and evolution of a young Y chromosome.</title>
        <authorList>
            <person name="Harkess A."/>
            <person name="Zhou J."/>
            <person name="Xu C."/>
            <person name="Bowers J.E."/>
            <person name="Van der Hulst R."/>
            <person name="Ayyampalayam S."/>
            <person name="Mercati F."/>
            <person name="Riccardi P."/>
            <person name="McKain M.R."/>
            <person name="Kakrana A."/>
            <person name="Tang H."/>
            <person name="Ray J."/>
            <person name="Groenendijk J."/>
            <person name="Arikit S."/>
            <person name="Mathioni S.M."/>
            <person name="Nakano M."/>
            <person name="Shan H."/>
            <person name="Telgmann-Rauber A."/>
            <person name="Kanno A."/>
            <person name="Yue Z."/>
            <person name="Chen H."/>
            <person name="Li W."/>
            <person name="Chen Y."/>
            <person name="Xu X."/>
            <person name="Zhang Y."/>
            <person name="Luo S."/>
            <person name="Chen H."/>
            <person name="Gao J."/>
            <person name="Mao Z."/>
            <person name="Pires J.C."/>
            <person name="Luo M."/>
            <person name="Kudrna D."/>
            <person name="Wing R.A."/>
            <person name="Meyers B.C."/>
            <person name="Yi K."/>
            <person name="Kong H."/>
            <person name="Lavrijsen P."/>
            <person name="Sunseri F."/>
            <person name="Falavigna A."/>
            <person name="Ye Y."/>
            <person name="Leebens-Mack J.H."/>
            <person name="Chen G."/>
        </authorList>
    </citation>
    <scope>NUCLEOTIDE SEQUENCE [LARGE SCALE GENOMIC DNA]</scope>
    <source>
        <strain evidence="4">cv. DH0086</strain>
    </source>
</reference>
<dbReference type="PROSITE" id="PS51375">
    <property type="entry name" value="PPR"/>
    <property type="match status" value="2"/>
</dbReference>
<dbReference type="GO" id="GO:0009451">
    <property type="term" value="P:RNA modification"/>
    <property type="evidence" value="ECO:0007669"/>
    <property type="project" value="InterPro"/>
</dbReference>
<gene>
    <name evidence="3" type="ORF">A4U43_C04F29020</name>
</gene>
<dbReference type="FunFam" id="1.25.40.10:FF:000158">
    <property type="entry name" value="pentatricopeptide repeat-containing protein At2g33680"/>
    <property type="match status" value="1"/>
</dbReference>
<dbReference type="NCBIfam" id="TIGR00756">
    <property type="entry name" value="PPR"/>
    <property type="match status" value="1"/>
</dbReference>
<dbReference type="InterPro" id="IPR046960">
    <property type="entry name" value="PPR_At4g14850-like_plant"/>
</dbReference>
<dbReference type="Proteomes" id="UP000243459">
    <property type="component" value="Chromosome 4"/>
</dbReference>
<sequence length="333" mass="37447">MEMWDSALCNSMASAYAQNWLVSEALKLFVVVIRVGIMPTEFTFASILSSSSCFGLTEQGTQIHCWVVKLNHETDRIVASALVDMYTKLGAIESAMRIFFSMATKDLISCNTMILGLARNGQAMLALRIFEQMLVKGLQPDRITLIGVLTACGYGGMITEGKNLFLSMKEKYGIACSLEHYACIIDMMTRAGSLREAMEIIETMPHKPTLFIWNLLLEACRIHGDMKFAEIVAEKVMELKPYFPLPYTVLGQMYGMRGKWESVARVQKAMAERGVKKVSGCSWIGVRDCIFVFESDSILHHGGEATYSLLRLLVWEMKEEGYVPEQHSEFEYG</sequence>
<dbReference type="Gene3D" id="1.25.40.10">
    <property type="entry name" value="Tetratricopeptide repeat domain"/>
    <property type="match status" value="3"/>
</dbReference>
<evidence type="ECO:0000313" key="4">
    <source>
        <dbReference type="Proteomes" id="UP000243459"/>
    </source>
</evidence>
<dbReference type="Pfam" id="PF13812">
    <property type="entry name" value="PPR_3"/>
    <property type="match status" value="1"/>
</dbReference>